<feature type="region of interest" description="Disordered" evidence="5">
    <location>
        <begin position="518"/>
        <end position="548"/>
    </location>
</feature>
<feature type="active site" description="Phosphoserine intermediate" evidence="2">
    <location>
        <position position="116"/>
    </location>
</feature>
<evidence type="ECO:0000256" key="6">
    <source>
        <dbReference type="SAM" id="SignalP"/>
    </source>
</evidence>
<feature type="binding site" evidence="3">
    <location>
        <position position="335"/>
    </location>
    <ligand>
        <name>Mg(2+)</name>
        <dbReference type="ChEBI" id="CHEBI:18420"/>
    </ligand>
</feature>
<dbReference type="PANTHER" id="PTHR11596:SF5">
    <property type="entry name" value="ALKALINE PHOSPHATASE"/>
    <property type="match status" value="1"/>
</dbReference>
<dbReference type="OrthoDB" id="9794455at2"/>
<evidence type="ECO:0000313" key="8">
    <source>
        <dbReference type="Proteomes" id="UP000002424"/>
    </source>
</evidence>
<evidence type="ECO:0000256" key="4">
    <source>
        <dbReference type="RuleBase" id="RU003946"/>
    </source>
</evidence>
<dbReference type="STRING" id="322710.Avin_33820"/>
<protein>
    <submittedName>
        <fullName evidence="7">Alkaline phosphatase</fullName>
    </submittedName>
</protein>
<feature type="binding site" evidence="3">
    <location>
        <position position="181"/>
    </location>
    <ligand>
        <name>Mg(2+)</name>
        <dbReference type="ChEBI" id="CHEBI:18420"/>
    </ligand>
</feature>
<keyword evidence="8" id="KW-1185">Reference proteome</keyword>
<comment type="similarity">
    <text evidence="4">Belongs to the alkaline phosphatase family.</text>
</comment>
<reference evidence="7 8" key="1">
    <citation type="journal article" date="2009" name="J. Bacteriol.">
        <title>Genome sequence of Azotobacter vinelandii, an obligate aerobe specialized to support diverse anaerobic metabolic processes.</title>
        <authorList>
            <person name="Setubal J.C."/>
            <person name="dos Santos P."/>
            <person name="Goldman B.S."/>
            <person name="Ertesvag H."/>
            <person name="Espin G."/>
            <person name="Rubio L.M."/>
            <person name="Valla S."/>
            <person name="Almeida N.F."/>
            <person name="Balasubramanian D."/>
            <person name="Cromes L."/>
            <person name="Curatti L."/>
            <person name="Du Z."/>
            <person name="Godsy E."/>
            <person name="Goodner B."/>
            <person name="Hellner-Burris K."/>
            <person name="Hernandez J.A."/>
            <person name="Houmiel K."/>
            <person name="Imperial J."/>
            <person name="Kennedy C."/>
            <person name="Larson T.J."/>
            <person name="Latreille P."/>
            <person name="Ligon L.S."/>
            <person name="Lu J."/>
            <person name="Maerk M."/>
            <person name="Miller N.M."/>
            <person name="Norton S."/>
            <person name="O'Carroll I.P."/>
            <person name="Paulsen I."/>
            <person name="Raulfs E.C."/>
            <person name="Roemer R."/>
            <person name="Rosser J."/>
            <person name="Segura D."/>
            <person name="Slater S."/>
            <person name="Stricklin S.L."/>
            <person name="Studholme D.J."/>
            <person name="Sun J."/>
            <person name="Viana C.J."/>
            <person name="Wallin E."/>
            <person name="Wang B."/>
            <person name="Wheeler C."/>
            <person name="Zhu H."/>
            <person name="Dean D.R."/>
            <person name="Dixon R."/>
            <person name="Wood D."/>
        </authorList>
    </citation>
    <scope>NUCLEOTIDE SEQUENCE [LARGE SCALE GENOMIC DNA]</scope>
    <source>
        <strain evidence="8">DJ / ATCC BAA-1303</strain>
    </source>
</reference>
<feature type="binding site" evidence="3">
    <location>
        <position position="340"/>
    </location>
    <ligand>
        <name>Zn(2+)</name>
        <dbReference type="ChEBI" id="CHEBI:29105"/>
        <label>2</label>
    </ligand>
</feature>
<feature type="binding site" evidence="3">
    <location>
        <position position="66"/>
    </location>
    <ligand>
        <name>Mg(2+)</name>
        <dbReference type="ChEBI" id="CHEBI:18420"/>
    </ligand>
</feature>
<feature type="binding site" evidence="3">
    <location>
        <position position="66"/>
    </location>
    <ligand>
        <name>Zn(2+)</name>
        <dbReference type="ChEBI" id="CHEBI:29105"/>
        <label>2</label>
    </ligand>
</feature>
<proteinExistence type="inferred from homology"/>
<dbReference type="Pfam" id="PF00245">
    <property type="entry name" value="Alk_phosphatase"/>
    <property type="match status" value="1"/>
</dbReference>
<dbReference type="SUPFAM" id="SSF53649">
    <property type="entry name" value="Alkaline phosphatase-like"/>
    <property type="match status" value="1"/>
</dbReference>
<dbReference type="GO" id="GO:0004035">
    <property type="term" value="F:alkaline phosphatase activity"/>
    <property type="evidence" value="ECO:0007669"/>
    <property type="project" value="TreeGrafter"/>
</dbReference>
<dbReference type="CDD" id="cd16012">
    <property type="entry name" value="ALP"/>
    <property type="match status" value="1"/>
</dbReference>
<feature type="signal peptide" evidence="6">
    <location>
        <begin position="1"/>
        <end position="23"/>
    </location>
</feature>
<keyword evidence="3" id="KW-0862">Zinc</keyword>
<dbReference type="PRINTS" id="PR00113">
    <property type="entry name" value="ALKPHPHTASE"/>
</dbReference>
<comment type="cofactor">
    <cofactor evidence="3">
        <name>Zn(2+)</name>
        <dbReference type="ChEBI" id="CHEBI:29105"/>
    </cofactor>
    <text evidence="3">Binds 2 Zn(2+) ions.</text>
</comment>
<dbReference type="EnsemblBacteria" id="ACO79532">
    <property type="protein sequence ID" value="ACO79532"/>
    <property type="gene ID" value="Avin_33820"/>
</dbReference>
<evidence type="ECO:0000313" key="7">
    <source>
        <dbReference type="EMBL" id="ACO79532.1"/>
    </source>
</evidence>
<dbReference type="InterPro" id="IPR001952">
    <property type="entry name" value="Alkaline_phosphatase"/>
</dbReference>
<comment type="cofactor">
    <cofactor evidence="3">
        <name>Mg(2+)</name>
        <dbReference type="ChEBI" id="CHEBI:18420"/>
    </cofactor>
    <text evidence="3">Binds 1 Mg(2+) ion.</text>
</comment>
<evidence type="ECO:0000256" key="3">
    <source>
        <dbReference type="PIRSR" id="PIRSR601952-2"/>
    </source>
</evidence>
<feature type="binding site" evidence="3">
    <location>
        <position position="179"/>
    </location>
    <ligand>
        <name>Mg(2+)</name>
        <dbReference type="ChEBI" id="CHEBI:18420"/>
    </ligand>
</feature>
<dbReference type="eggNOG" id="COG1785">
    <property type="taxonomic scope" value="Bacteria"/>
</dbReference>
<gene>
    <name evidence="7" type="ordered locus">Avin_33820</name>
</gene>
<dbReference type="HOGENOM" id="CLU_008539_4_1_6"/>
<dbReference type="KEGG" id="avn:Avin_33820"/>
<evidence type="ECO:0000256" key="2">
    <source>
        <dbReference type="PIRSR" id="PIRSR601952-1"/>
    </source>
</evidence>
<dbReference type="EMBL" id="CP001157">
    <property type="protein sequence ID" value="ACO79532.1"/>
    <property type="molecule type" value="Genomic_DNA"/>
</dbReference>
<keyword evidence="3" id="KW-0460">Magnesium</keyword>
<dbReference type="AlphaFoldDB" id="C1DPW1"/>
<dbReference type="GO" id="GO:0046872">
    <property type="term" value="F:metal ion binding"/>
    <property type="evidence" value="ECO:0007669"/>
    <property type="project" value="UniProtKB-KW"/>
</dbReference>
<feature type="binding site" evidence="3">
    <location>
        <position position="382"/>
    </location>
    <ligand>
        <name>Zn(2+)</name>
        <dbReference type="ChEBI" id="CHEBI:29105"/>
        <label>2</label>
    </ligand>
</feature>
<organism evidence="7 8">
    <name type="scientific">Azotobacter vinelandii (strain DJ / ATCC BAA-1303)</name>
    <dbReference type="NCBI Taxonomy" id="322710"/>
    <lineage>
        <taxon>Bacteria</taxon>
        <taxon>Pseudomonadati</taxon>
        <taxon>Pseudomonadota</taxon>
        <taxon>Gammaproteobacteria</taxon>
        <taxon>Pseudomonadales</taxon>
        <taxon>Pseudomonadaceae</taxon>
        <taxon>Azotobacter</taxon>
    </lineage>
</organism>
<evidence type="ECO:0000256" key="5">
    <source>
        <dbReference type="SAM" id="MobiDB-lite"/>
    </source>
</evidence>
<keyword evidence="3" id="KW-0479">Metal-binding</keyword>
<feature type="binding site" evidence="3">
    <location>
        <position position="481"/>
    </location>
    <ligand>
        <name>Zn(2+)</name>
        <dbReference type="ChEBI" id="CHEBI:29105"/>
        <label>2</label>
    </ligand>
</feature>
<dbReference type="SMART" id="SM00098">
    <property type="entry name" value="alkPPc"/>
    <property type="match status" value="1"/>
</dbReference>
<feature type="binding site" evidence="3">
    <location>
        <position position="344"/>
    </location>
    <ligand>
        <name>Mg(2+)</name>
        <dbReference type="ChEBI" id="CHEBI:18420"/>
    </ligand>
</feature>
<keyword evidence="6" id="KW-0732">Signal</keyword>
<dbReference type="RefSeq" id="WP_012701912.1">
    <property type="nucleotide sequence ID" value="NC_012560.1"/>
</dbReference>
<keyword evidence="1" id="KW-0597">Phosphoprotein</keyword>
<dbReference type="PANTHER" id="PTHR11596">
    <property type="entry name" value="ALKALINE PHOSPHATASE"/>
    <property type="match status" value="1"/>
</dbReference>
<dbReference type="Proteomes" id="UP000002424">
    <property type="component" value="Chromosome"/>
</dbReference>
<feature type="binding site" evidence="3">
    <location>
        <position position="381"/>
    </location>
    <ligand>
        <name>Zn(2+)</name>
        <dbReference type="ChEBI" id="CHEBI:29105"/>
        <label>2</label>
    </ligand>
</feature>
<evidence type="ECO:0000256" key="1">
    <source>
        <dbReference type="ARBA" id="ARBA00022553"/>
    </source>
</evidence>
<dbReference type="InterPro" id="IPR017850">
    <property type="entry name" value="Alkaline_phosphatase_core_sf"/>
</dbReference>
<dbReference type="Gene3D" id="3.40.720.10">
    <property type="entry name" value="Alkaline Phosphatase, subunit A"/>
    <property type="match status" value="1"/>
</dbReference>
<dbReference type="GeneID" id="88186401"/>
<sequence>MNLQSKALTASIALALCTPQSHAADSNAVPTSAEGWFAAGRAAVEASKRVVPNHSRAKNVILFVGDGMGISTITAARILEGQMRNVDGEFNRLSFETLDHMGTSVTASANQQTSDSAPTATAMVTGIKTNDGAISVDQTIDRNEPNAEVTRAKSVETILEQAEERGMATGIVTTARLTHATPAVNYAHIGNRDWEADSNLPAGATVADIARQLLEFPYGDGLEVALGGGRSYFMPGTVADPEYPSQKGRRQDGRDLTAEWLAKYPQSAYVWNKADFDAVNPQQTRHLLGLFERSHMRYEADRKDDTAGEPSLAEMTEKAIKLLQQNKSGFYLMVEAGRIDHAHHAGNAYRALTDTVALSEAVEVAKRLTNDQDTLIVVTADHSHTFTIAGYPSRGNPILGKTAIDGVPTTDALGLTYTTLSYANGPGWTGGLQRKEFNPENETAVEAPYQGTALRPDLASVDTSAPGYMQEATVPMGSETHGGEDVAIYANGPSAYLFRGPQEQNVIYHVMADALGLDKKREHGGRRGQDSGHDQDKNHGHNGGPGPR</sequence>
<feature type="compositionally biased region" description="Basic and acidic residues" evidence="5">
    <location>
        <begin position="518"/>
        <end position="539"/>
    </location>
</feature>
<name>C1DPW1_AZOVD</name>
<accession>C1DPW1</accession>
<feature type="chain" id="PRO_5002908804" evidence="6">
    <location>
        <begin position="24"/>
        <end position="548"/>
    </location>
</feature>